<name>A0ABR1VZZ8_9PEZI</name>
<comment type="caution">
    <text evidence="2">The sequence shown here is derived from an EMBL/GenBank/DDBJ whole genome shotgun (WGS) entry which is preliminary data.</text>
</comment>
<dbReference type="EMBL" id="JAQQWM010000002">
    <property type="protein sequence ID" value="KAK8076824.1"/>
    <property type="molecule type" value="Genomic_DNA"/>
</dbReference>
<feature type="region of interest" description="Disordered" evidence="1">
    <location>
        <begin position="167"/>
        <end position="189"/>
    </location>
</feature>
<sequence length="189" mass="20701">MAKLSTTKPRTPRYPSSCTTPCCTASIRPTPKVPSRSSHKRRTPSSPPAKEFARHAHRSLAYGPDDFQVLDIRGTTIDLHQSDDPRMQHSEVEGVFTSGAEALMAAHYHLAALHENDDFFVRYEFRPPFSEVVVHAISITGENYYIAVKEPLEEKAHARHHTGIAPQGFAAGLGRTGSPVAQDKGGVSS</sequence>
<reference evidence="2 3" key="1">
    <citation type="submission" date="2023-01" db="EMBL/GenBank/DDBJ databases">
        <title>Analysis of 21 Apiospora genomes using comparative genomics revels a genus with tremendous synthesis potential of carbohydrate active enzymes and secondary metabolites.</title>
        <authorList>
            <person name="Sorensen T."/>
        </authorList>
    </citation>
    <scope>NUCLEOTIDE SEQUENCE [LARGE SCALE GENOMIC DNA]</scope>
    <source>
        <strain evidence="2 3">CBS 83171</strain>
    </source>
</reference>
<feature type="compositionally biased region" description="Polar residues" evidence="1">
    <location>
        <begin position="1"/>
        <end position="23"/>
    </location>
</feature>
<feature type="region of interest" description="Disordered" evidence="1">
    <location>
        <begin position="1"/>
        <end position="51"/>
    </location>
</feature>
<accession>A0ABR1VZZ8</accession>
<dbReference type="Proteomes" id="UP001446871">
    <property type="component" value="Unassembled WGS sequence"/>
</dbReference>
<organism evidence="2 3">
    <name type="scientific">Apiospora saccharicola</name>
    <dbReference type="NCBI Taxonomy" id="335842"/>
    <lineage>
        <taxon>Eukaryota</taxon>
        <taxon>Fungi</taxon>
        <taxon>Dikarya</taxon>
        <taxon>Ascomycota</taxon>
        <taxon>Pezizomycotina</taxon>
        <taxon>Sordariomycetes</taxon>
        <taxon>Xylariomycetidae</taxon>
        <taxon>Amphisphaeriales</taxon>
        <taxon>Apiosporaceae</taxon>
        <taxon>Apiospora</taxon>
    </lineage>
</organism>
<evidence type="ECO:0000313" key="2">
    <source>
        <dbReference type="EMBL" id="KAK8076824.1"/>
    </source>
</evidence>
<gene>
    <name evidence="2" type="ORF">PG996_002994</name>
</gene>
<evidence type="ECO:0000313" key="3">
    <source>
        <dbReference type="Proteomes" id="UP001446871"/>
    </source>
</evidence>
<protein>
    <submittedName>
        <fullName evidence="2">Uncharacterized protein</fullName>
    </submittedName>
</protein>
<proteinExistence type="predicted"/>
<evidence type="ECO:0000256" key="1">
    <source>
        <dbReference type="SAM" id="MobiDB-lite"/>
    </source>
</evidence>
<keyword evidence="3" id="KW-1185">Reference proteome</keyword>